<dbReference type="CDD" id="cd09278">
    <property type="entry name" value="RNase_HI_prokaryote_like"/>
    <property type="match status" value="1"/>
</dbReference>
<dbReference type="PROSITE" id="PS50879">
    <property type="entry name" value="RNASE_H_1"/>
    <property type="match status" value="1"/>
</dbReference>
<evidence type="ECO:0000256" key="10">
    <source>
        <dbReference type="ARBA" id="ARBA00022842"/>
    </source>
</evidence>
<accession>A0A2P7S026</accession>
<proteinExistence type="inferred from homology"/>
<keyword evidence="9" id="KW-0378">Hydrolase</keyword>
<evidence type="ECO:0000256" key="2">
    <source>
        <dbReference type="ARBA" id="ARBA00001946"/>
    </source>
</evidence>
<keyword evidence="10" id="KW-0460">Magnesium</keyword>
<dbReference type="GO" id="GO:0043137">
    <property type="term" value="P:DNA replication, removal of RNA primer"/>
    <property type="evidence" value="ECO:0007669"/>
    <property type="project" value="TreeGrafter"/>
</dbReference>
<evidence type="ECO:0000256" key="8">
    <source>
        <dbReference type="ARBA" id="ARBA00022759"/>
    </source>
</evidence>
<dbReference type="InterPro" id="IPR022892">
    <property type="entry name" value="RNaseHI"/>
</dbReference>
<evidence type="ECO:0000256" key="3">
    <source>
        <dbReference type="ARBA" id="ARBA00005300"/>
    </source>
</evidence>
<evidence type="ECO:0000313" key="12">
    <source>
        <dbReference type="EMBL" id="PSJ55820.1"/>
    </source>
</evidence>
<dbReference type="InterPro" id="IPR036397">
    <property type="entry name" value="RNaseH_sf"/>
</dbReference>
<dbReference type="OrthoDB" id="8082643at2"/>
<dbReference type="InterPro" id="IPR012337">
    <property type="entry name" value="RNaseH-like_sf"/>
</dbReference>
<dbReference type="PANTHER" id="PTHR10642">
    <property type="entry name" value="RIBONUCLEASE H1"/>
    <property type="match status" value="1"/>
</dbReference>
<comment type="cofactor">
    <cofactor evidence="2">
        <name>Mg(2+)</name>
        <dbReference type="ChEBI" id="CHEBI:18420"/>
    </cofactor>
</comment>
<comment type="caution">
    <text evidence="12">The sequence shown here is derived from an EMBL/GenBank/DDBJ whole genome shotgun (WGS) entry which is preliminary data.</text>
</comment>
<comment type="subunit">
    <text evidence="4">Monomer.</text>
</comment>
<evidence type="ECO:0000256" key="4">
    <source>
        <dbReference type="ARBA" id="ARBA00011245"/>
    </source>
</evidence>
<name>A0A2P7S026_9HYPH</name>
<evidence type="ECO:0000256" key="5">
    <source>
        <dbReference type="ARBA" id="ARBA00012180"/>
    </source>
</evidence>
<dbReference type="Pfam" id="PF00075">
    <property type="entry name" value="RNase_H"/>
    <property type="match status" value="1"/>
</dbReference>
<protein>
    <recommendedName>
        <fullName evidence="5">ribonuclease H</fullName>
        <ecNumber evidence="5">3.1.26.4</ecNumber>
    </recommendedName>
</protein>
<organism evidence="12 13">
    <name type="scientific">Pseudaminobacter soli</name>
    <name type="common">ex Li et al. 2025</name>
    <dbReference type="NCBI Taxonomy" id="1295366"/>
    <lineage>
        <taxon>Bacteria</taxon>
        <taxon>Pseudomonadati</taxon>
        <taxon>Pseudomonadota</taxon>
        <taxon>Alphaproteobacteria</taxon>
        <taxon>Hyphomicrobiales</taxon>
        <taxon>Phyllobacteriaceae</taxon>
        <taxon>Pseudaminobacter</taxon>
    </lineage>
</organism>
<evidence type="ECO:0000313" key="13">
    <source>
        <dbReference type="Proteomes" id="UP000240653"/>
    </source>
</evidence>
<reference evidence="12 13" key="1">
    <citation type="submission" date="2018-03" db="EMBL/GenBank/DDBJ databases">
        <title>The draft genome of Mesorhizobium soli JCM 19897.</title>
        <authorList>
            <person name="Li L."/>
            <person name="Liu L."/>
            <person name="Liang L."/>
            <person name="Wang T."/>
            <person name="Zhang X."/>
        </authorList>
    </citation>
    <scope>NUCLEOTIDE SEQUENCE [LARGE SCALE GENOMIC DNA]</scope>
    <source>
        <strain evidence="12 13">JCM 19897</strain>
    </source>
</reference>
<dbReference type="Proteomes" id="UP000240653">
    <property type="component" value="Unassembled WGS sequence"/>
</dbReference>
<sequence>MQNDLFGTVQKSARNPASFDRTIPSGLVIYADGACHPNPGVGGWGFVVYRDGIEIHSDHGGDLSATNQTMELTAALMALRWFAERGIVEPVRLFSDSQYTVNGCNDWRHGWKAKGWKRGGPKAKPENAAIANLELWQALDEALTAVPIKLEWCKGHAGIIGNERADELSELGRDSVLAPAEPSLIEKQLAYAY</sequence>
<evidence type="ECO:0000259" key="11">
    <source>
        <dbReference type="PROSITE" id="PS50879"/>
    </source>
</evidence>
<keyword evidence="7" id="KW-0479">Metal-binding</keyword>
<keyword evidence="6" id="KW-0540">Nuclease</keyword>
<keyword evidence="13" id="KW-1185">Reference proteome</keyword>
<evidence type="ECO:0000256" key="7">
    <source>
        <dbReference type="ARBA" id="ARBA00022723"/>
    </source>
</evidence>
<evidence type="ECO:0000256" key="1">
    <source>
        <dbReference type="ARBA" id="ARBA00000077"/>
    </source>
</evidence>
<keyword evidence="8" id="KW-0255">Endonuclease</keyword>
<dbReference type="SUPFAM" id="SSF53098">
    <property type="entry name" value="Ribonuclease H-like"/>
    <property type="match status" value="1"/>
</dbReference>
<dbReference type="GO" id="GO:0046872">
    <property type="term" value="F:metal ion binding"/>
    <property type="evidence" value="ECO:0007669"/>
    <property type="project" value="UniProtKB-KW"/>
</dbReference>
<evidence type="ECO:0000256" key="9">
    <source>
        <dbReference type="ARBA" id="ARBA00022801"/>
    </source>
</evidence>
<comment type="similarity">
    <text evidence="3">Belongs to the RNase H family.</text>
</comment>
<dbReference type="EC" id="3.1.26.4" evidence="5"/>
<dbReference type="Gene3D" id="3.30.420.10">
    <property type="entry name" value="Ribonuclease H-like superfamily/Ribonuclease H"/>
    <property type="match status" value="1"/>
</dbReference>
<dbReference type="InterPro" id="IPR002156">
    <property type="entry name" value="RNaseH_domain"/>
</dbReference>
<dbReference type="PANTHER" id="PTHR10642:SF26">
    <property type="entry name" value="RIBONUCLEASE H1"/>
    <property type="match status" value="1"/>
</dbReference>
<dbReference type="InterPro" id="IPR050092">
    <property type="entry name" value="RNase_H"/>
</dbReference>
<comment type="catalytic activity">
    <reaction evidence="1">
        <text>Endonucleolytic cleavage to 5'-phosphomonoester.</text>
        <dbReference type="EC" id="3.1.26.4"/>
    </reaction>
</comment>
<dbReference type="GO" id="GO:0004523">
    <property type="term" value="F:RNA-DNA hybrid ribonuclease activity"/>
    <property type="evidence" value="ECO:0007669"/>
    <property type="project" value="UniProtKB-EC"/>
</dbReference>
<gene>
    <name evidence="12" type="ORF">C7I85_26160</name>
</gene>
<dbReference type="AlphaFoldDB" id="A0A2P7S026"/>
<dbReference type="EMBL" id="PXYL01000022">
    <property type="protein sequence ID" value="PSJ55820.1"/>
    <property type="molecule type" value="Genomic_DNA"/>
</dbReference>
<evidence type="ECO:0000256" key="6">
    <source>
        <dbReference type="ARBA" id="ARBA00022722"/>
    </source>
</evidence>
<feature type="domain" description="RNase H type-1" evidence="11">
    <location>
        <begin position="23"/>
        <end position="174"/>
    </location>
</feature>
<dbReference type="GO" id="GO:0003676">
    <property type="term" value="F:nucleic acid binding"/>
    <property type="evidence" value="ECO:0007669"/>
    <property type="project" value="InterPro"/>
</dbReference>